<dbReference type="RefSeq" id="WP_188458902.1">
    <property type="nucleotide sequence ID" value="NZ_BMGM01000008.1"/>
</dbReference>
<dbReference type="EMBL" id="BMGM01000008">
    <property type="protein sequence ID" value="GGE39052.1"/>
    <property type="molecule type" value="Genomic_DNA"/>
</dbReference>
<organism evidence="1 2">
    <name type="scientific">Psychroflexus planctonicus</name>
    <dbReference type="NCBI Taxonomy" id="1526575"/>
    <lineage>
        <taxon>Bacteria</taxon>
        <taxon>Pseudomonadati</taxon>
        <taxon>Bacteroidota</taxon>
        <taxon>Flavobacteriia</taxon>
        <taxon>Flavobacteriales</taxon>
        <taxon>Flavobacteriaceae</taxon>
        <taxon>Psychroflexus</taxon>
    </lineage>
</organism>
<protein>
    <submittedName>
        <fullName evidence="1">Uncharacterized protein</fullName>
    </submittedName>
</protein>
<evidence type="ECO:0000313" key="1">
    <source>
        <dbReference type="EMBL" id="GGE39052.1"/>
    </source>
</evidence>
<proteinExistence type="predicted"/>
<accession>A0ABQ1SJ72</accession>
<keyword evidence="2" id="KW-1185">Reference proteome</keyword>
<reference evidence="2" key="1">
    <citation type="journal article" date="2019" name="Int. J. Syst. Evol. Microbiol.">
        <title>The Global Catalogue of Microorganisms (GCM) 10K type strain sequencing project: providing services to taxonomists for standard genome sequencing and annotation.</title>
        <authorList>
            <consortium name="The Broad Institute Genomics Platform"/>
            <consortium name="The Broad Institute Genome Sequencing Center for Infectious Disease"/>
            <person name="Wu L."/>
            <person name="Ma J."/>
        </authorList>
    </citation>
    <scope>NUCLEOTIDE SEQUENCE [LARGE SCALE GENOMIC DNA]</scope>
    <source>
        <strain evidence="2">CGMCC 1.12931</strain>
    </source>
</reference>
<evidence type="ECO:0000313" key="2">
    <source>
        <dbReference type="Proteomes" id="UP000599179"/>
    </source>
</evidence>
<dbReference type="PROSITE" id="PS51257">
    <property type="entry name" value="PROKAR_LIPOPROTEIN"/>
    <property type="match status" value="1"/>
</dbReference>
<comment type="caution">
    <text evidence="1">The sequence shown here is derived from an EMBL/GenBank/DDBJ whole genome shotgun (WGS) entry which is preliminary data.</text>
</comment>
<sequence>MKKNKYLIISISVLVIGFISCQKKRIHIPDISTKDMNGNIQILVSTPSQNKTFIAFDSVSQQFIKTEKKYSLNSIANTGYIAGKKALHQAIVLGETSKTGSIVSTTPIALARLKTEKHTIDWHVYADVNSNITNFEDFVLNHRELKNKLQHKFEIPDGTLKSKLIWYDEDYLEWKINKAL</sequence>
<name>A0ABQ1SJ72_9FLAO</name>
<gene>
    <name evidence="1" type="ORF">GCM10010832_19160</name>
</gene>
<dbReference type="Proteomes" id="UP000599179">
    <property type="component" value="Unassembled WGS sequence"/>
</dbReference>